<gene>
    <name evidence="1" type="ORF">CPELLU_LOCUS16425</name>
</gene>
<name>A0A9N9JH38_9GLOM</name>
<dbReference type="AlphaFoldDB" id="A0A9N9JH38"/>
<feature type="non-terminal residue" evidence="1">
    <location>
        <position position="139"/>
    </location>
</feature>
<comment type="caution">
    <text evidence="1">The sequence shown here is derived from an EMBL/GenBank/DDBJ whole genome shotgun (WGS) entry which is preliminary data.</text>
</comment>
<organism evidence="1 2">
    <name type="scientific">Cetraspora pellucida</name>
    <dbReference type="NCBI Taxonomy" id="1433469"/>
    <lineage>
        <taxon>Eukaryota</taxon>
        <taxon>Fungi</taxon>
        <taxon>Fungi incertae sedis</taxon>
        <taxon>Mucoromycota</taxon>
        <taxon>Glomeromycotina</taxon>
        <taxon>Glomeromycetes</taxon>
        <taxon>Diversisporales</taxon>
        <taxon>Gigasporaceae</taxon>
        <taxon>Cetraspora</taxon>
    </lineage>
</organism>
<dbReference type="SUPFAM" id="SSF53098">
    <property type="entry name" value="Ribonuclease H-like"/>
    <property type="match status" value="1"/>
</dbReference>
<accession>A0A9N9JH38</accession>
<dbReference type="OrthoDB" id="1607513at2759"/>
<sequence length="139" mass="15821">MSLKNKTIKELKKPLQQTLETILTKLHFKQIQQKLTYNIIKWFLSSPCINTLKHEISDTTIYTTKTINYMISTQADMVLLIFDLWTSRAHDSYLGTIEPVLEEFGISGSKLVSIMTDNDSNIKAAVIQLLTKISSSKPV</sequence>
<evidence type="ECO:0000313" key="2">
    <source>
        <dbReference type="Proteomes" id="UP000789759"/>
    </source>
</evidence>
<proteinExistence type="predicted"/>
<dbReference type="EMBL" id="CAJVQA010024263">
    <property type="protein sequence ID" value="CAG8781705.1"/>
    <property type="molecule type" value="Genomic_DNA"/>
</dbReference>
<protein>
    <submittedName>
        <fullName evidence="1">4287_t:CDS:1</fullName>
    </submittedName>
</protein>
<reference evidence="1" key="1">
    <citation type="submission" date="2021-06" db="EMBL/GenBank/DDBJ databases">
        <authorList>
            <person name="Kallberg Y."/>
            <person name="Tangrot J."/>
            <person name="Rosling A."/>
        </authorList>
    </citation>
    <scope>NUCLEOTIDE SEQUENCE</scope>
    <source>
        <strain evidence="1">FL966</strain>
    </source>
</reference>
<dbReference type="Proteomes" id="UP000789759">
    <property type="component" value="Unassembled WGS sequence"/>
</dbReference>
<keyword evidence="2" id="KW-1185">Reference proteome</keyword>
<dbReference type="InterPro" id="IPR012337">
    <property type="entry name" value="RNaseH-like_sf"/>
</dbReference>
<evidence type="ECO:0000313" key="1">
    <source>
        <dbReference type="EMBL" id="CAG8781705.1"/>
    </source>
</evidence>